<protein>
    <submittedName>
        <fullName evidence="5">Winged helix DNA-binding protein</fullName>
    </submittedName>
</protein>
<keyword evidence="1" id="KW-0805">Transcription regulation</keyword>
<dbReference type="SUPFAM" id="SSF46785">
    <property type="entry name" value="Winged helix' DNA-binding domain"/>
    <property type="match status" value="1"/>
</dbReference>
<organism evidence="5 6">
    <name type="scientific">Herbiconiux daphne</name>
    <dbReference type="NCBI Taxonomy" id="2970914"/>
    <lineage>
        <taxon>Bacteria</taxon>
        <taxon>Bacillati</taxon>
        <taxon>Actinomycetota</taxon>
        <taxon>Actinomycetes</taxon>
        <taxon>Micrococcales</taxon>
        <taxon>Microbacteriaceae</taxon>
        <taxon>Herbiconiux</taxon>
    </lineage>
</organism>
<dbReference type="PRINTS" id="PR00598">
    <property type="entry name" value="HTHMARR"/>
</dbReference>
<evidence type="ECO:0000256" key="1">
    <source>
        <dbReference type="ARBA" id="ARBA00023015"/>
    </source>
</evidence>
<proteinExistence type="predicted"/>
<evidence type="ECO:0000256" key="3">
    <source>
        <dbReference type="ARBA" id="ARBA00023163"/>
    </source>
</evidence>
<keyword evidence="6" id="KW-1185">Reference proteome</keyword>
<name>A0ABT2H1F8_9MICO</name>
<sequence length="159" mass="17155">MSREGGDLALLMLAGFRTLADRATAELARRGYDDVRPVHDFALHSILSGAVNASELGRAMSVTKQAAARTITVLEQRGYVMREPDASDRRVMRLKVTDRGEALLREGEAVFDEMRDQLASQVGSESLATAEEVLRTLVGDKAIRLDAPGWAAAEVDGGA</sequence>
<dbReference type="InterPro" id="IPR036388">
    <property type="entry name" value="WH-like_DNA-bd_sf"/>
</dbReference>
<dbReference type="InterPro" id="IPR023187">
    <property type="entry name" value="Tscrpt_reg_MarR-type_CS"/>
</dbReference>
<dbReference type="InterPro" id="IPR000835">
    <property type="entry name" value="HTH_MarR-typ"/>
</dbReference>
<dbReference type="PANTHER" id="PTHR33164">
    <property type="entry name" value="TRANSCRIPTIONAL REGULATOR, MARR FAMILY"/>
    <property type="match status" value="1"/>
</dbReference>
<dbReference type="InterPro" id="IPR039422">
    <property type="entry name" value="MarR/SlyA-like"/>
</dbReference>
<reference evidence="5" key="1">
    <citation type="submission" date="2022-08" db="EMBL/GenBank/DDBJ databases">
        <authorList>
            <person name="Deng Y."/>
            <person name="Han X.-F."/>
            <person name="Zhang Y.-Q."/>
        </authorList>
    </citation>
    <scope>NUCLEOTIDE SEQUENCE</scope>
    <source>
        <strain evidence="5">CPCC 203386</strain>
    </source>
</reference>
<keyword evidence="2 5" id="KW-0238">DNA-binding</keyword>
<dbReference type="Gene3D" id="1.10.10.10">
    <property type="entry name" value="Winged helix-like DNA-binding domain superfamily/Winged helix DNA-binding domain"/>
    <property type="match status" value="1"/>
</dbReference>
<accession>A0ABT2H1F8</accession>
<evidence type="ECO:0000256" key="2">
    <source>
        <dbReference type="ARBA" id="ARBA00023125"/>
    </source>
</evidence>
<evidence type="ECO:0000313" key="6">
    <source>
        <dbReference type="Proteomes" id="UP001165586"/>
    </source>
</evidence>
<dbReference type="SMART" id="SM00347">
    <property type="entry name" value="HTH_MARR"/>
    <property type="match status" value="1"/>
</dbReference>
<dbReference type="PROSITE" id="PS01117">
    <property type="entry name" value="HTH_MARR_1"/>
    <property type="match status" value="1"/>
</dbReference>
<feature type="domain" description="HTH marR-type" evidence="4">
    <location>
        <begin position="1"/>
        <end position="139"/>
    </location>
</feature>
<dbReference type="PANTHER" id="PTHR33164:SF102">
    <property type="entry name" value="TRANSCRIPTIONAL REGULATORY PROTEIN"/>
    <property type="match status" value="1"/>
</dbReference>
<dbReference type="InterPro" id="IPR036390">
    <property type="entry name" value="WH_DNA-bd_sf"/>
</dbReference>
<keyword evidence="3" id="KW-0804">Transcription</keyword>
<dbReference type="RefSeq" id="WP_259538566.1">
    <property type="nucleotide sequence ID" value="NZ_JANLCJ010000002.1"/>
</dbReference>
<dbReference type="Proteomes" id="UP001165586">
    <property type="component" value="Unassembled WGS sequence"/>
</dbReference>
<gene>
    <name evidence="5" type="ORF">N1032_08365</name>
</gene>
<evidence type="ECO:0000259" key="4">
    <source>
        <dbReference type="PROSITE" id="PS50995"/>
    </source>
</evidence>
<comment type="caution">
    <text evidence="5">The sequence shown here is derived from an EMBL/GenBank/DDBJ whole genome shotgun (WGS) entry which is preliminary data.</text>
</comment>
<evidence type="ECO:0000313" key="5">
    <source>
        <dbReference type="EMBL" id="MCS5733751.1"/>
    </source>
</evidence>
<dbReference type="GO" id="GO:0003677">
    <property type="term" value="F:DNA binding"/>
    <property type="evidence" value="ECO:0007669"/>
    <property type="project" value="UniProtKB-KW"/>
</dbReference>
<dbReference type="PROSITE" id="PS50995">
    <property type="entry name" value="HTH_MARR_2"/>
    <property type="match status" value="1"/>
</dbReference>
<dbReference type="Pfam" id="PF01047">
    <property type="entry name" value="MarR"/>
    <property type="match status" value="1"/>
</dbReference>
<dbReference type="EMBL" id="JANLCJ010000002">
    <property type="protein sequence ID" value="MCS5733751.1"/>
    <property type="molecule type" value="Genomic_DNA"/>
</dbReference>